<dbReference type="Pfam" id="PF08808">
    <property type="entry name" value="RES"/>
    <property type="match status" value="1"/>
</dbReference>
<dbReference type="EMBL" id="JAJTTA010000005">
    <property type="protein sequence ID" value="MCF0043050.1"/>
    <property type="molecule type" value="Genomic_DNA"/>
</dbReference>
<evidence type="ECO:0000313" key="2">
    <source>
        <dbReference type="EMBL" id="MCF0043050.1"/>
    </source>
</evidence>
<evidence type="ECO:0000259" key="1">
    <source>
        <dbReference type="SMART" id="SM00953"/>
    </source>
</evidence>
<accession>A0A9X1PFV0</accession>
<dbReference type="Proteomes" id="UP001139700">
    <property type="component" value="Unassembled WGS sequence"/>
</dbReference>
<protein>
    <submittedName>
        <fullName evidence="2">RES family NAD+ phosphorylase</fullName>
    </submittedName>
</protein>
<sequence length="149" mass="17379">MLVFRITSRTYATDLQGTGCLYAAGRWHYKGTQIIYTSEHVSLSKLEILANSSFIPKNQALVTIDLPDDASILEIEQQKLPENWWQFPYPNTLADFTEQWIGQGQFWIMKVPSAHSFTEFNYLLNPLHPDHKLARIIRVEDIHFDKRLK</sequence>
<dbReference type="RefSeq" id="WP_234615887.1">
    <property type="nucleotide sequence ID" value="NZ_CP098806.1"/>
</dbReference>
<organism evidence="2 3">
    <name type="scientific">Dyadobacter fanqingshengii</name>
    <dbReference type="NCBI Taxonomy" id="2906443"/>
    <lineage>
        <taxon>Bacteria</taxon>
        <taxon>Pseudomonadati</taxon>
        <taxon>Bacteroidota</taxon>
        <taxon>Cytophagia</taxon>
        <taxon>Cytophagales</taxon>
        <taxon>Spirosomataceae</taxon>
        <taxon>Dyadobacter</taxon>
    </lineage>
</organism>
<dbReference type="InterPro" id="IPR014914">
    <property type="entry name" value="RES_dom"/>
</dbReference>
<keyword evidence="3" id="KW-1185">Reference proteome</keyword>
<comment type="caution">
    <text evidence="2">The sequence shown here is derived from an EMBL/GenBank/DDBJ whole genome shotgun (WGS) entry which is preliminary data.</text>
</comment>
<evidence type="ECO:0000313" key="3">
    <source>
        <dbReference type="Proteomes" id="UP001139700"/>
    </source>
</evidence>
<dbReference type="SMART" id="SM00953">
    <property type="entry name" value="RES"/>
    <property type="match status" value="1"/>
</dbReference>
<feature type="domain" description="RES" evidence="1">
    <location>
        <begin position="14"/>
        <end position="140"/>
    </location>
</feature>
<gene>
    <name evidence="2" type="ORF">LXM24_23305</name>
</gene>
<name>A0A9X1PFV0_9BACT</name>
<dbReference type="AlphaFoldDB" id="A0A9X1PFV0"/>
<reference evidence="2" key="1">
    <citation type="submission" date="2021-12" db="EMBL/GenBank/DDBJ databases">
        <title>Novel species in genus Dyadobacter.</title>
        <authorList>
            <person name="Ma C."/>
        </authorList>
    </citation>
    <scope>NUCLEOTIDE SEQUENCE</scope>
    <source>
        <strain evidence="2">CY399</strain>
    </source>
</reference>
<proteinExistence type="predicted"/>